<dbReference type="AlphaFoldDB" id="A0A8T2STI3"/>
<dbReference type="InterPro" id="IPR050304">
    <property type="entry name" value="MT-severing_AAA_ATPase"/>
</dbReference>
<dbReference type="Pfam" id="PF17862">
    <property type="entry name" value="AAA_lid_3"/>
    <property type="match status" value="1"/>
</dbReference>
<reference evidence="12" key="1">
    <citation type="submission" date="2021-08" db="EMBL/GenBank/DDBJ databases">
        <title>WGS assembly of Ceratopteris richardii.</title>
        <authorList>
            <person name="Marchant D.B."/>
            <person name="Chen G."/>
            <person name="Jenkins J."/>
            <person name="Shu S."/>
            <person name="Leebens-Mack J."/>
            <person name="Grimwood J."/>
            <person name="Schmutz J."/>
            <person name="Soltis P."/>
            <person name="Soltis D."/>
            <person name="Chen Z.-H."/>
        </authorList>
    </citation>
    <scope>NUCLEOTIDE SEQUENCE</scope>
    <source>
        <strain evidence="12">Whitten #5841</strain>
        <tissue evidence="12">Leaf</tissue>
    </source>
</reference>
<feature type="domain" description="MIT" evidence="11">
    <location>
        <begin position="19"/>
        <end position="95"/>
    </location>
</feature>
<name>A0A8T2STI3_CERRI</name>
<dbReference type="Proteomes" id="UP000825935">
    <property type="component" value="Chromosome 17"/>
</dbReference>
<evidence type="ECO:0000259" key="11">
    <source>
        <dbReference type="SMART" id="SM00745"/>
    </source>
</evidence>
<evidence type="ECO:0000256" key="4">
    <source>
        <dbReference type="ARBA" id="ARBA00022840"/>
    </source>
</evidence>
<keyword evidence="1" id="KW-0150">Chloroplast</keyword>
<gene>
    <name evidence="12" type="ORF">KP509_17G038000</name>
</gene>
<dbReference type="Gene3D" id="3.40.50.300">
    <property type="entry name" value="P-loop containing nucleotide triphosphate hydrolases"/>
    <property type="match status" value="1"/>
</dbReference>
<dbReference type="PANTHER" id="PTHR23074:SF86">
    <property type="entry name" value="SPASTIN"/>
    <property type="match status" value="1"/>
</dbReference>
<evidence type="ECO:0000256" key="3">
    <source>
        <dbReference type="ARBA" id="ARBA00022741"/>
    </source>
</evidence>
<evidence type="ECO:0000313" key="12">
    <source>
        <dbReference type="EMBL" id="KAH7373118.1"/>
    </source>
</evidence>
<dbReference type="GO" id="GO:0008568">
    <property type="term" value="F:microtubule severing ATPase activity"/>
    <property type="evidence" value="ECO:0007669"/>
    <property type="project" value="UniProtKB-EC"/>
</dbReference>
<evidence type="ECO:0000256" key="1">
    <source>
        <dbReference type="ARBA" id="ARBA00022528"/>
    </source>
</evidence>
<evidence type="ECO:0000259" key="10">
    <source>
        <dbReference type="SMART" id="SM00382"/>
    </source>
</evidence>
<evidence type="ECO:0000313" key="13">
    <source>
        <dbReference type="Proteomes" id="UP000825935"/>
    </source>
</evidence>
<feature type="domain" description="AAA+ ATPase" evidence="10">
    <location>
        <begin position="208"/>
        <end position="344"/>
    </location>
</feature>
<dbReference type="InterPro" id="IPR003960">
    <property type="entry name" value="ATPase_AAA_CS"/>
</dbReference>
<dbReference type="InterPro" id="IPR027417">
    <property type="entry name" value="P-loop_NTPase"/>
</dbReference>
<dbReference type="FunFam" id="3.40.50.300:FF:000958">
    <property type="entry name" value="Spastin, putative"/>
    <property type="match status" value="1"/>
</dbReference>
<keyword evidence="1" id="KW-0934">Plastid</keyword>
<dbReference type="GO" id="GO:0016887">
    <property type="term" value="F:ATP hydrolysis activity"/>
    <property type="evidence" value="ECO:0007669"/>
    <property type="project" value="InterPro"/>
</dbReference>
<keyword evidence="3 9" id="KW-0547">Nucleotide-binding</keyword>
<comment type="similarity">
    <text evidence="9">Belongs to the AAA ATPase family.</text>
</comment>
<dbReference type="PANTHER" id="PTHR23074">
    <property type="entry name" value="AAA DOMAIN-CONTAINING"/>
    <property type="match status" value="1"/>
</dbReference>
<dbReference type="EMBL" id="CM035422">
    <property type="protein sequence ID" value="KAH7373119.1"/>
    <property type="molecule type" value="Genomic_DNA"/>
</dbReference>
<organism evidence="12 13">
    <name type="scientific">Ceratopteris richardii</name>
    <name type="common">Triangle waterfern</name>
    <dbReference type="NCBI Taxonomy" id="49495"/>
    <lineage>
        <taxon>Eukaryota</taxon>
        <taxon>Viridiplantae</taxon>
        <taxon>Streptophyta</taxon>
        <taxon>Embryophyta</taxon>
        <taxon>Tracheophyta</taxon>
        <taxon>Polypodiopsida</taxon>
        <taxon>Polypodiidae</taxon>
        <taxon>Polypodiales</taxon>
        <taxon>Pteridineae</taxon>
        <taxon>Pteridaceae</taxon>
        <taxon>Parkerioideae</taxon>
        <taxon>Ceratopteris</taxon>
    </lineage>
</organism>
<dbReference type="InterPro" id="IPR007330">
    <property type="entry name" value="MIT_dom"/>
</dbReference>
<dbReference type="SUPFAM" id="SSF52540">
    <property type="entry name" value="P-loop containing nucleoside triphosphate hydrolases"/>
    <property type="match status" value="1"/>
</dbReference>
<dbReference type="InterPro" id="IPR015415">
    <property type="entry name" value="Spast_Vps4_C"/>
</dbReference>
<dbReference type="OMA" id="MVAIERQ"/>
<evidence type="ECO:0000256" key="9">
    <source>
        <dbReference type="RuleBase" id="RU003651"/>
    </source>
</evidence>
<keyword evidence="5" id="KW-0472">Membrane</keyword>
<dbReference type="Gene3D" id="1.20.58.80">
    <property type="entry name" value="Phosphotransferase system, lactose/cellobiose-type IIA subunit"/>
    <property type="match status" value="1"/>
</dbReference>
<dbReference type="EMBL" id="CM035422">
    <property type="protein sequence ID" value="KAH7373118.1"/>
    <property type="molecule type" value="Genomic_DNA"/>
</dbReference>
<dbReference type="EMBL" id="CM035422">
    <property type="protein sequence ID" value="KAH7373117.1"/>
    <property type="molecule type" value="Genomic_DNA"/>
</dbReference>
<comment type="catalytic activity">
    <reaction evidence="7">
        <text>n ATP + n H2O + a microtubule = n ADP + n phosphate + (n+1) alpha/beta tubulin heterodimers.</text>
        <dbReference type="EC" id="5.6.1.1"/>
    </reaction>
</comment>
<protein>
    <recommendedName>
        <fullName evidence="8">microtubule-severing ATPase</fullName>
        <ecNumber evidence="8">5.6.1.1</ecNumber>
    </recommendedName>
</protein>
<dbReference type="EC" id="5.6.1.1" evidence="8"/>
<keyword evidence="6" id="KW-0413">Isomerase</keyword>
<dbReference type="PROSITE" id="PS00674">
    <property type="entry name" value="AAA"/>
    <property type="match status" value="1"/>
</dbReference>
<proteinExistence type="inferred from homology"/>
<accession>A0A8T2STI3</accession>
<evidence type="ECO:0000256" key="2">
    <source>
        <dbReference type="ARBA" id="ARBA00022701"/>
    </source>
</evidence>
<dbReference type="Pfam" id="PF09336">
    <property type="entry name" value="Vps4_C"/>
    <property type="match status" value="1"/>
</dbReference>
<dbReference type="GO" id="GO:0005524">
    <property type="term" value="F:ATP binding"/>
    <property type="evidence" value="ECO:0007669"/>
    <property type="project" value="UniProtKB-KW"/>
</dbReference>
<evidence type="ECO:0000256" key="5">
    <source>
        <dbReference type="ARBA" id="ARBA00023136"/>
    </source>
</evidence>
<keyword evidence="13" id="KW-1185">Reference proteome</keyword>
<comment type="caution">
    <text evidence="12">The sequence shown here is derived from an EMBL/GenBank/DDBJ whole genome shotgun (WGS) entry which is preliminary data.</text>
</comment>
<dbReference type="OrthoDB" id="10251136at2759"/>
<evidence type="ECO:0000256" key="6">
    <source>
        <dbReference type="ARBA" id="ARBA00023235"/>
    </source>
</evidence>
<dbReference type="InterPro" id="IPR003593">
    <property type="entry name" value="AAA+_ATPase"/>
</dbReference>
<dbReference type="InterPro" id="IPR041569">
    <property type="entry name" value="AAA_lid_3"/>
</dbReference>
<dbReference type="FunFam" id="1.10.8.60:FF:000022">
    <property type="entry name" value="Fidgetin like 1"/>
    <property type="match status" value="1"/>
</dbReference>
<sequence>MNEGQDSRQIGKQRAEQKLKGYFSLAKKEIDKALRAEESMHRVEAIQHYKAAVGVLEEGLSVWRSLPVSHSSEITNSYKEKIIKWKNEASQRLEVLYSQHQGQSKNFDGSNMDVSKSTKPVTLPEFEGFFPPKSASSRGAKNSMEGSSLLPKGIDSRLASMIESEILDRRPPVAWDSIAGLGNAKQALMEIVILPIKRSDLFTGLRKPVRGILLFGPPGNGKTMLAKAVASESSATFFCISASSVTSKWVGEGEKLMRALFAVARARQPSVIFIDEIDSIMSARSENEHDASRRLKSEFLIQFDGVMSNEDDHIVVMGATNRPEEIDEAVRRRLVKRIYVPLPDLSARIDLLSKLLKGSTFFLSCEDIECIAQNTDGYSSSDLRALCQEAAMVPIRELGSQINTVKADEVRSLRYADFELAMKSIRPSISKDQLQHFEVWNQTFGSK</sequence>
<keyword evidence="4 9" id="KW-0067">ATP-binding</keyword>
<dbReference type="GO" id="GO:0005874">
    <property type="term" value="C:microtubule"/>
    <property type="evidence" value="ECO:0007669"/>
    <property type="project" value="UniProtKB-KW"/>
</dbReference>
<dbReference type="SMART" id="SM00745">
    <property type="entry name" value="MIT"/>
    <property type="match status" value="1"/>
</dbReference>
<dbReference type="SMART" id="SM00382">
    <property type="entry name" value="AAA"/>
    <property type="match status" value="1"/>
</dbReference>
<dbReference type="Gene3D" id="1.10.8.60">
    <property type="match status" value="1"/>
</dbReference>
<evidence type="ECO:0000256" key="8">
    <source>
        <dbReference type="ARBA" id="ARBA00038871"/>
    </source>
</evidence>
<dbReference type="InterPro" id="IPR003959">
    <property type="entry name" value="ATPase_AAA_core"/>
</dbReference>
<keyword evidence="2" id="KW-0493">Microtubule</keyword>
<dbReference type="Pfam" id="PF00004">
    <property type="entry name" value="AAA"/>
    <property type="match status" value="1"/>
</dbReference>
<evidence type="ECO:0000256" key="7">
    <source>
        <dbReference type="ARBA" id="ARBA00036378"/>
    </source>
</evidence>